<keyword evidence="8" id="KW-1185">Reference proteome</keyword>
<feature type="transmembrane region" description="Helical" evidence="6">
    <location>
        <begin position="331"/>
        <end position="349"/>
    </location>
</feature>
<dbReference type="Pfam" id="PF03606">
    <property type="entry name" value="DcuC"/>
    <property type="match status" value="1"/>
</dbReference>
<gene>
    <name evidence="7" type="ORF">C4N18_00170</name>
</gene>
<dbReference type="InterPro" id="IPR051679">
    <property type="entry name" value="DASS-Related_Transporters"/>
</dbReference>
<dbReference type="PANTHER" id="PTHR43652">
    <property type="entry name" value="BASIC AMINO ACID ANTIPORTER YFCC-RELATED"/>
    <property type="match status" value="1"/>
</dbReference>
<dbReference type="Proteomes" id="UP000241238">
    <property type="component" value="Chromosome"/>
</dbReference>
<dbReference type="RefSeq" id="WP_005951201.1">
    <property type="nucleotide sequence ID" value="NZ_CP028103.1"/>
</dbReference>
<protein>
    <submittedName>
        <fullName evidence="7">Basic amino acid antiporter YfcC</fullName>
    </submittedName>
</protein>
<keyword evidence="2" id="KW-1003">Cell membrane</keyword>
<evidence type="ECO:0000256" key="3">
    <source>
        <dbReference type="ARBA" id="ARBA00022692"/>
    </source>
</evidence>
<keyword evidence="5 6" id="KW-0472">Membrane</keyword>
<proteinExistence type="predicted"/>
<feature type="transmembrane region" description="Helical" evidence="6">
    <location>
        <begin position="300"/>
        <end position="319"/>
    </location>
</feature>
<feature type="transmembrane region" description="Helical" evidence="6">
    <location>
        <begin position="455"/>
        <end position="476"/>
    </location>
</feature>
<dbReference type="GeneID" id="77466391"/>
<feature type="transmembrane region" description="Helical" evidence="6">
    <location>
        <begin position="214"/>
        <end position="233"/>
    </location>
</feature>
<dbReference type="EMBL" id="CP028103">
    <property type="protein sequence ID" value="AVQ29712.1"/>
    <property type="molecule type" value="Genomic_DNA"/>
</dbReference>
<accession>A0ABN5JDC2</accession>
<name>A0ABN5JDC2_FUSVA</name>
<feature type="transmembrane region" description="Helical" evidence="6">
    <location>
        <begin position="369"/>
        <end position="389"/>
    </location>
</feature>
<sequence length="479" mass="51671">MPEMTGVTEIRRKKYFEGMKIPHTYVIISCIVLLAFIATYLVPAGVYQRVLDPASGRNVIDPTTFQYVENTPVMFFSMTQPNLFTAFVKGLKNSAGIVFFTFLVCGSFNMMQKTGAIEGGIARIALLLRNKSMLLIPIVVFVFSIGGVTIGMNTEAIAFVPLGIVMARALGFDAMVGMSIVALGAGVGFVGGFVNPFTVGVAQQVSQLPIYSGMGYRVVVYVILYIVTCAYIIRYAHKVKSNPENSVVKELEKSDNFSIDFDALPKLTGAQKIVLGIFFIGFGTIIYGVLKYGWGTDELISVFLLMGISSSFVCGIGPSKTAENFIEGAKGVLFGALSIGIANAVLVVLQQGQVIDSILHSLSQAISHLPGYISVVLMYITQIFTNIFIPSGSGQAATTMPIMAPLGDLLGISRQTTVLAFQYGDGFTNYINPTASGLMSYLAIAKIPYEKWIKWMGPLMGIWLSIGAIAVIIAYLTGY</sequence>
<evidence type="ECO:0000256" key="1">
    <source>
        <dbReference type="ARBA" id="ARBA00004651"/>
    </source>
</evidence>
<feature type="transmembrane region" description="Helical" evidence="6">
    <location>
        <begin position="132"/>
        <end position="150"/>
    </location>
</feature>
<dbReference type="PANTHER" id="PTHR43652:SF6">
    <property type="entry name" value="ARGININE REPRESSOR"/>
    <property type="match status" value="1"/>
</dbReference>
<evidence type="ECO:0000256" key="5">
    <source>
        <dbReference type="ARBA" id="ARBA00023136"/>
    </source>
</evidence>
<feature type="transmembrane region" description="Helical" evidence="6">
    <location>
        <begin position="180"/>
        <end position="202"/>
    </location>
</feature>
<feature type="transmembrane region" description="Helical" evidence="6">
    <location>
        <begin position="94"/>
        <end position="111"/>
    </location>
</feature>
<feature type="transmembrane region" description="Helical" evidence="6">
    <location>
        <begin position="156"/>
        <end position="173"/>
    </location>
</feature>
<keyword evidence="4 6" id="KW-1133">Transmembrane helix</keyword>
<keyword evidence="3 6" id="KW-0812">Transmembrane</keyword>
<evidence type="ECO:0000256" key="6">
    <source>
        <dbReference type="SAM" id="Phobius"/>
    </source>
</evidence>
<dbReference type="InterPro" id="IPR018385">
    <property type="entry name" value="C4_dicarb_anaerob_car-like"/>
</dbReference>
<feature type="transmembrane region" description="Helical" evidence="6">
    <location>
        <begin position="21"/>
        <end position="42"/>
    </location>
</feature>
<organism evidence="7 8">
    <name type="scientific">Fusobacterium varium ATCC 27725</name>
    <dbReference type="NCBI Taxonomy" id="469618"/>
    <lineage>
        <taxon>Bacteria</taxon>
        <taxon>Fusobacteriati</taxon>
        <taxon>Fusobacteriota</taxon>
        <taxon>Fusobacteriia</taxon>
        <taxon>Fusobacteriales</taxon>
        <taxon>Fusobacteriaceae</taxon>
        <taxon>Fusobacterium</taxon>
    </lineage>
</organism>
<evidence type="ECO:0000313" key="8">
    <source>
        <dbReference type="Proteomes" id="UP000241238"/>
    </source>
</evidence>
<comment type="subcellular location">
    <subcellularLocation>
        <location evidence="1">Cell membrane</location>
        <topology evidence="1">Multi-pass membrane protein</topology>
    </subcellularLocation>
</comment>
<evidence type="ECO:0000256" key="2">
    <source>
        <dbReference type="ARBA" id="ARBA00022475"/>
    </source>
</evidence>
<evidence type="ECO:0000313" key="7">
    <source>
        <dbReference type="EMBL" id="AVQ29712.1"/>
    </source>
</evidence>
<feature type="transmembrane region" description="Helical" evidence="6">
    <location>
        <begin position="273"/>
        <end position="294"/>
    </location>
</feature>
<evidence type="ECO:0000256" key="4">
    <source>
        <dbReference type="ARBA" id="ARBA00022989"/>
    </source>
</evidence>
<reference evidence="8" key="1">
    <citation type="journal article" date="2018" name="MSphere">
        <title>Fusobacterium Genomics Using MinION and Illumina Sequencing Enables Genome Completion and Correction.</title>
        <authorList>
            <person name="Todd S.M."/>
            <person name="Settlage R.E."/>
            <person name="Lahmers K.K."/>
            <person name="Slade D.J."/>
        </authorList>
    </citation>
    <scope>NUCLEOTIDE SEQUENCE [LARGE SCALE GENOMIC DNA]</scope>
    <source>
        <strain evidence="8">ATCC 27725</strain>
    </source>
</reference>